<feature type="transmembrane region" description="Helical" evidence="2">
    <location>
        <begin position="172"/>
        <end position="193"/>
    </location>
</feature>
<feature type="transmembrane region" description="Helical" evidence="2">
    <location>
        <begin position="140"/>
        <end position="166"/>
    </location>
</feature>
<evidence type="ECO:0000256" key="1">
    <source>
        <dbReference type="SAM" id="MobiDB-lite"/>
    </source>
</evidence>
<feature type="transmembrane region" description="Helical" evidence="2">
    <location>
        <begin position="243"/>
        <end position="264"/>
    </location>
</feature>
<dbReference type="KEGG" id="sgb:WQO_10780"/>
<proteinExistence type="predicted"/>
<evidence type="ECO:0000313" key="3">
    <source>
        <dbReference type="EMBL" id="ALU93794.1"/>
    </source>
</evidence>
<gene>
    <name evidence="3" type="ORF">WQO_10780</name>
</gene>
<name>A0A0U3LT16_STRGL</name>
<feature type="transmembrane region" description="Helical" evidence="2">
    <location>
        <begin position="214"/>
        <end position="237"/>
    </location>
</feature>
<feature type="transmembrane region" description="Helical" evidence="2">
    <location>
        <begin position="63"/>
        <end position="83"/>
    </location>
</feature>
<dbReference type="STRING" id="1172567.WQO_10780"/>
<dbReference type="Proteomes" id="UP000064183">
    <property type="component" value="Chromosome"/>
</dbReference>
<feature type="transmembrane region" description="Helical" evidence="2">
    <location>
        <begin position="29"/>
        <end position="51"/>
    </location>
</feature>
<dbReference type="AlphaFoldDB" id="A0A0U3LT16"/>
<keyword evidence="2" id="KW-0472">Membrane</keyword>
<evidence type="ECO:0000256" key="2">
    <source>
        <dbReference type="SAM" id="Phobius"/>
    </source>
</evidence>
<keyword evidence="2" id="KW-0812">Transmembrane</keyword>
<organism evidence="3 4">
    <name type="scientific">Streptomyces globisporus C-1027</name>
    <dbReference type="NCBI Taxonomy" id="1172567"/>
    <lineage>
        <taxon>Bacteria</taxon>
        <taxon>Bacillati</taxon>
        <taxon>Actinomycetota</taxon>
        <taxon>Actinomycetes</taxon>
        <taxon>Kitasatosporales</taxon>
        <taxon>Streptomycetaceae</taxon>
        <taxon>Streptomyces</taxon>
    </lineage>
</organism>
<sequence length="411" mass="44914">MDYGKHQTPQGYEPGEGILTTLIRIPVRIVVLVLVLPARMVWDALTALWHAADRVLLRPLGRALLWLLDTLVLTPLAWLYTWVLTPLGKAAAWLAVALLVRPWIGLWRYVIVPVARYGIAAPAVWLYARVLTPLGHGLRWIGTALLLPALHGLGNGIGWLITVLLILPLRFLWRYVAVPVVRYGLVVPVVWLYEAVLTPIGRGTAWVLSTLRQGTAWTLGMLWQGTAWVLTQLWRWIAATGRGLGLAVAWLVMTLLVAPLGWTYRRILTPVGREIAAGFEVAWRIAGYISRAVGRALATIAWYLIGAPFSWAYRTVCTPVGHFLRDAVWAPARRAAAEAGRAARAALATARETVRQARRDAWRALVGAPGGARSGEPRGIPARTLGSTTTVPSAAQASETPLGGDPFAKQG</sequence>
<dbReference type="RefSeq" id="WP_010062950.1">
    <property type="nucleotide sequence ID" value="NZ_CP013738.1"/>
</dbReference>
<evidence type="ECO:0000313" key="4">
    <source>
        <dbReference type="Proteomes" id="UP000064183"/>
    </source>
</evidence>
<reference evidence="3 4" key="1">
    <citation type="journal article" date="2012" name="J. Bacteriol.">
        <title>Draft genome sequence of Streptomyces globisporus C-1027, which produces an antitumor antibiotic consisting of a nine-membered enediyne with a chromoprotein.</title>
        <authorList>
            <person name="Wang L."/>
            <person name="Wang S."/>
            <person name="He Q."/>
            <person name="Yu T."/>
            <person name="Li Q."/>
            <person name="Hong B."/>
        </authorList>
    </citation>
    <scope>NUCLEOTIDE SEQUENCE [LARGE SCALE GENOMIC DNA]</scope>
    <source>
        <strain evidence="3 4">C-1027</strain>
    </source>
</reference>
<protein>
    <submittedName>
        <fullName evidence="3">Uncharacterized protein</fullName>
    </submittedName>
</protein>
<dbReference type="GeneID" id="27782817"/>
<feature type="compositionally biased region" description="Polar residues" evidence="1">
    <location>
        <begin position="385"/>
        <end position="399"/>
    </location>
</feature>
<accession>A0A0U3LT16</accession>
<feature type="region of interest" description="Disordered" evidence="1">
    <location>
        <begin position="366"/>
        <end position="411"/>
    </location>
</feature>
<keyword evidence="2" id="KW-1133">Transmembrane helix</keyword>
<dbReference type="EMBL" id="CP013738">
    <property type="protein sequence ID" value="ALU93794.1"/>
    <property type="molecule type" value="Genomic_DNA"/>
</dbReference>